<name>A0A6A5R7Z0_9PLEO</name>
<proteinExistence type="predicted"/>
<evidence type="ECO:0000313" key="2">
    <source>
        <dbReference type="EMBL" id="KAF1924295.1"/>
    </source>
</evidence>
<dbReference type="RefSeq" id="XP_033444548.1">
    <property type="nucleotide sequence ID" value="XM_033589059.1"/>
</dbReference>
<protein>
    <submittedName>
        <fullName evidence="2">Uncharacterized protein</fullName>
    </submittedName>
</protein>
<dbReference type="Proteomes" id="UP000800082">
    <property type="component" value="Unassembled WGS sequence"/>
</dbReference>
<dbReference type="GeneID" id="54346706"/>
<evidence type="ECO:0000256" key="1">
    <source>
        <dbReference type="SAM" id="MobiDB-lite"/>
    </source>
</evidence>
<reference evidence="2" key="1">
    <citation type="journal article" date="2020" name="Stud. Mycol.">
        <title>101 Dothideomycetes genomes: a test case for predicting lifestyles and emergence of pathogens.</title>
        <authorList>
            <person name="Haridas S."/>
            <person name="Albert R."/>
            <person name="Binder M."/>
            <person name="Bloem J."/>
            <person name="Labutti K."/>
            <person name="Salamov A."/>
            <person name="Andreopoulos B."/>
            <person name="Baker S."/>
            <person name="Barry K."/>
            <person name="Bills G."/>
            <person name="Bluhm B."/>
            <person name="Cannon C."/>
            <person name="Castanera R."/>
            <person name="Culley D."/>
            <person name="Daum C."/>
            <person name="Ezra D."/>
            <person name="Gonzalez J."/>
            <person name="Henrissat B."/>
            <person name="Kuo A."/>
            <person name="Liang C."/>
            <person name="Lipzen A."/>
            <person name="Lutzoni F."/>
            <person name="Magnuson J."/>
            <person name="Mondo S."/>
            <person name="Nolan M."/>
            <person name="Ohm R."/>
            <person name="Pangilinan J."/>
            <person name="Park H.-J."/>
            <person name="Ramirez L."/>
            <person name="Alfaro M."/>
            <person name="Sun H."/>
            <person name="Tritt A."/>
            <person name="Yoshinaga Y."/>
            <person name="Zwiers L.-H."/>
            <person name="Turgeon B."/>
            <person name="Goodwin S."/>
            <person name="Spatafora J."/>
            <person name="Crous P."/>
            <person name="Grigoriev I."/>
        </authorList>
    </citation>
    <scope>NUCLEOTIDE SEQUENCE</scope>
    <source>
        <strain evidence="2">CBS 183.55</strain>
    </source>
</reference>
<sequence length="261" mass="30141">MGRHEDDHCGIGEIVSFANPQNHDRHQGDGGTESFPQPRHPYLSPPQRTCIFFDALHEYEWEDGTESCLFSFSSLGDAPRNLIRTLAVNVSQPDALQAWLDNDSASQITHLFIHCPAIDDAPTRHVWYRLLDRLGREALHLQDLQAYWDWEYVSTELTLDGMNENLPFVRGPGASRPKRTYTLHGFYAKHWLVYLESRIAVRAINPQIYIALTRENGWARFEEVSGEDRVVDILIKLDCCRYAYETNYGIDLDWMNVIEQS</sequence>
<feature type="region of interest" description="Disordered" evidence="1">
    <location>
        <begin position="16"/>
        <end position="40"/>
    </location>
</feature>
<accession>A0A6A5R7Z0</accession>
<dbReference type="OrthoDB" id="2951834at2759"/>
<keyword evidence="3" id="KW-1185">Reference proteome</keyword>
<gene>
    <name evidence="2" type="ORF">M421DRAFT_294998</name>
</gene>
<dbReference type="EMBL" id="ML978995">
    <property type="protein sequence ID" value="KAF1924295.1"/>
    <property type="molecule type" value="Genomic_DNA"/>
</dbReference>
<evidence type="ECO:0000313" key="3">
    <source>
        <dbReference type="Proteomes" id="UP000800082"/>
    </source>
</evidence>
<organism evidence="2 3">
    <name type="scientific">Didymella exigua CBS 183.55</name>
    <dbReference type="NCBI Taxonomy" id="1150837"/>
    <lineage>
        <taxon>Eukaryota</taxon>
        <taxon>Fungi</taxon>
        <taxon>Dikarya</taxon>
        <taxon>Ascomycota</taxon>
        <taxon>Pezizomycotina</taxon>
        <taxon>Dothideomycetes</taxon>
        <taxon>Pleosporomycetidae</taxon>
        <taxon>Pleosporales</taxon>
        <taxon>Pleosporineae</taxon>
        <taxon>Didymellaceae</taxon>
        <taxon>Didymella</taxon>
    </lineage>
</organism>
<dbReference type="AlphaFoldDB" id="A0A6A5R7Z0"/>